<evidence type="ECO:0000313" key="2">
    <source>
        <dbReference type="EMBL" id="KAJ7076960.1"/>
    </source>
</evidence>
<feature type="region of interest" description="Disordered" evidence="1">
    <location>
        <begin position="1"/>
        <end position="61"/>
    </location>
</feature>
<feature type="compositionally biased region" description="Pro residues" evidence="1">
    <location>
        <begin position="1"/>
        <end position="10"/>
    </location>
</feature>
<accession>A0AAD6TWH2</accession>
<sequence>MSSVPSPPPCSWTLPLPAHAHRTRKRVTAASRRPSHVAPPLPSLARPRINHLTSRPPSLAAPTPRLAPCAHAAVRALPPSAALCPRIPVPSASFVRRRPTRHRCVTARSLPSRSLTLAVQSAASTPRPADVSTARTRESRRRRAVHIAASTSRTRKLRLALSAGPPTAPTSRRPPRPGYAFENTASTRAQHVPCVPANGAGPQRLAHPRLSL</sequence>
<dbReference type="EMBL" id="JARJCN010000076">
    <property type="protein sequence ID" value="KAJ7076960.1"/>
    <property type="molecule type" value="Genomic_DNA"/>
</dbReference>
<gene>
    <name evidence="2" type="ORF">B0H15DRAFT_955275</name>
</gene>
<organism evidence="2 3">
    <name type="scientific">Mycena belliarum</name>
    <dbReference type="NCBI Taxonomy" id="1033014"/>
    <lineage>
        <taxon>Eukaryota</taxon>
        <taxon>Fungi</taxon>
        <taxon>Dikarya</taxon>
        <taxon>Basidiomycota</taxon>
        <taxon>Agaricomycotina</taxon>
        <taxon>Agaricomycetes</taxon>
        <taxon>Agaricomycetidae</taxon>
        <taxon>Agaricales</taxon>
        <taxon>Marasmiineae</taxon>
        <taxon>Mycenaceae</taxon>
        <taxon>Mycena</taxon>
    </lineage>
</organism>
<feature type="region of interest" description="Disordered" evidence="1">
    <location>
        <begin position="119"/>
        <end position="142"/>
    </location>
</feature>
<evidence type="ECO:0000256" key="1">
    <source>
        <dbReference type="SAM" id="MobiDB-lite"/>
    </source>
</evidence>
<evidence type="ECO:0000313" key="3">
    <source>
        <dbReference type="Proteomes" id="UP001222325"/>
    </source>
</evidence>
<feature type="region of interest" description="Disordered" evidence="1">
    <location>
        <begin position="161"/>
        <end position="212"/>
    </location>
</feature>
<reference evidence="2" key="1">
    <citation type="submission" date="2023-03" db="EMBL/GenBank/DDBJ databases">
        <title>Massive genome expansion in bonnet fungi (Mycena s.s.) driven by repeated elements and novel gene families across ecological guilds.</title>
        <authorList>
            <consortium name="Lawrence Berkeley National Laboratory"/>
            <person name="Harder C.B."/>
            <person name="Miyauchi S."/>
            <person name="Viragh M."/>
            <person name="Kuo A."/>
            <person name="Thoen E."/>
            <person name="Andreopoulos B."/>
            <person name="Lu D."/>
            <person name="Skrede I."/>
            <person name="Drula E."/>
            <person name="Henrissat B."/>
            <person name="Morin E."/>
            <person name="Kohler A."/>
            <person name="Barry K."/>
            <person name="LaButti K."/>
            <person name="Morin E."/>
            <person name="Salamov A."/>
            <person name="Lipzen A."/>
            <person name="Mereny Z."/>
            <person name="Hegedus B."/>
            <person name="Baldrian P."/>
            <person name="Stursova M."/>
            <person name="Weitz H."/>
            <person name="Taylor A."/>
            <person name="Grigoriev I.V."/>
            <person name="Nagy L.G."/>
            <person name="Martin F."/>
            <person name="Kauserud H."/>
        </authorList>
    </citation>
    <scope>NUCLEOTIDE SEQUENCE</scope>
    <source>
        <strain evidence="2">CBHHK173m</strain>
    </source>
</reference>
<dbReference type="AlphaFoldDB" id="A0AAD6TWH2"/>
<name>A0AAD6TWH2_9AGAR</name>
<proteinExistence type="predicted"/>
<protein>
    <submittedName>
        <fullName evidence="2">Uncharacterized protein</fullName>
    </submittedName>
</protein>
<dbReference type="Proteomes" id="UP001222325">
    <property type="component" value="Unassembled WGS sequence"/>
</dbReference>
<keyword evidence="3" id="KW-1185">Reference proteome</keyword>
<comment type="caution">
    <text evidence="2">The sequence shown here is derived from an EMBL/GenBank/DDBJ whole genome shotgun (WGS) entry which is preliminary data.</text>
</comment>